<protein>
    <submittedName>
        <fullName evidence="9">Uncharacterized protein</fullName>
    </submittedName>
</protein>
<dbReference type="Pfam" id="PF00931">
    <property type="entry name" value="NB-ARC"/>
    <property type="match status" value="1"/>
</dbReference>
<keyword evidence="10" id="KW-1185">Reference proteome</keyword>
<dbReference type="PANTHER" id="PTHR19338">
    <property type="entry name" value="TRANSLOCASE OF INNER MITOCHONDRIAL MEMBRANE 13 HOMOLOG"/>
    <property type="match status" value="1"/>
</dbReference>
<gene>
    <name evidence="9" type="ORF">C2845_PM01G39530</name>
</gene>
<dbReference type="OrthoDB" id="786072at2759"/>
<dbReference type="AlphaFoldDB" id="A0A3L6TI98"/>
<proteinExistence type="inferred from homology"/>
<evidence type="ECO:0000256" key="6">
    <source>
        <dbReference type="SAM" id="MobiDB-lite"/>
    </source>
</evidence>
<keyword evidence="2" id="KW-0433">Leucine-rich repeat</keyword>
<feature type="domain" description="NB-ARC" evidence="7">
    <location>
        <begin position="278"/>
        <end position="361"/>
    </location>
</feature>
<dbReference type="STRING" id="4540.A0A3L6TI98"/>
<evidence type="ECO:0000256" key="2">
    <source>
        <dbReference type="ARBA" id="ARBA00022614"/>
    </source>
</evidence>
<dbReference type="InterPro" id="IPR038005">
    <property type="entry name" value="RX-like_CC"/>
</dbReference>
<feature type="region of interest" description="Disordered" evidence="6">
    <location>
        <begin position="1"/>
        <end position="44"/>
    </location>
</feature>
<evidence type="ECO:0000313" key="9">
    <source>
        <dbReference type="EMBL" id="RLN38838.1"/>
    </source>
</evidence>
<dbReference type="GO" id="GO:0043531">
    <property type="term" value="F:ADP binding"/>
    <property type="evidence" value="ECO:0007669"/>
    <property type="project" value="InterPro"/>
</dbReference>
<dbReference type="Gene3D" id="3.40.50.300">
    <property type="entry name" value="P-loop containing nucleotide triphosphate hydrolases"/>
    <property type="match status" value="1"/>
</dbReference>
<comment type="similarity">
    <text evidence="1">Belongs to the disease resistance NB-LRR family.</text>
</comment>
<dbReference type="GO" id="GO:0006952">
    <property type="term" value="P:defense response"/>
    <property type="evidence" value="ECO:0007669"/>
    <property type="project" value="UniProtKB-KW"/>
</dbReference>
<name>A0A3L6TI98_PANMI</name>
<dbReference type="PANTHER" id="PTHR19338:SF65">
    <property type="entry name" value="OS06G0163900 PROTEIN"/>
    <property type="match status" value="1"/>
</dbReference>
<dbReference type="Proteomes" id="UP000275267">
    <property type="component" value="Unassembled WGS sequence"/>
</dbReference>
<dbReference type="InterPro" id="IPR041118">
    <property type="entry name" value="Rx_N"/>
</dbReference>
<feature type="compositionally biased region" description="Low complexity" evidence="6">
    <location>
        <begin position="8"/>
        <end position="22"/>
    </location>
</feature>
<evidence type="ECO:0000256" key="1">
    <source>
        <dbReference type="ARBA" id="ARBA00008894"/>
    </source>
</evidence>
<keyword evidence="3" id="KW-0677">Repeat</keyword>
<keyword evidence="4" id="KW-0547">Nucleotide-binding</keyword>
<evidence type="ECO:0000256" key="3">
    <source>
        <dbReference type="ARBA" id="ARBA00022737"/>
    </source>
</evidence>
<sequence>MLTPNPHPALAGRPARGAATGTSRNDGLPRRSSGSRVLAGRPCAAPACPHPNNAARVAERSPSRYAGAFFLDRRGRKGEVRRPESLSLGCLGTVPEKLQALANECSHIKGVRKQLSFLEAELVAIRAFLLKVAAMEREGAVDIQLKAWAREVRETSYDVEDCVDDFTRSLSIADSGQQQGGSMVKNFLVKCAQLLQTLRACHKFADQIEALKARVVEAGERRERYKLDDLASCNSSNLTIDPRISALFAEENHLVGTYRPRDELVRWLVGAEGGLATHPRVLSIVGFGGLGKTTLTRQVYHKIEDDFPYKVFLSVSQKPNLGKILRDCLCLIPHGNQISGDIETWDETKIIAEIREYLADKSSKNCKTL</sequence>
<dbReference type="InterPro" id="IPR027417">
    <property type="entry name" value="P-loop_NTPase"/>
</dbReference>
<evidence type="ECO:0000259" key="8">
    <source>
        <dbReference type="Pfam" id="PF18052"/>
    </source>
</evidence>
<organism evidence="9 10">
    <name type="scientific">Panicum miliaceum</name>
    <name type="common">Proso millet</name>
    <name type="synonym">Broomcorn millet</name>
    <dbReference type="NCBI Taxonomy" id="4540"/>
    <lineage>
        <taxon>Eukaryota</taxon>
        <taxon>Viridiplantae</taxon>
        <taxon>Streptophyta</taxon>
        <taxon>Embryophyta</taxon>
        <taxon>Tracheophyta</taxon>
        <taxon>Spermatophyta</taxon>
        <taxon>Magnoliopsida</taxon>
        <taxon>Liliopsida</taxon>
        <taxon>Poales</taxon>
        <taxon>Poaceae</taxon>
        <taxon>PACMAD clade</taxon>
        <taxon>Panicoideae</taxon>
        <taxon>Panicodae</taxon>
        <taxon>Paniceae</taxon>
        <taxon>Panicinae</taxon>
        <taxon>Panicum</taxon>
        <taxon>Panicum sect. Panicum</taxon>
    </lineage>
</organism>
<dbReference type="InterPro" id="IPR002182">
    <property type="entry name" value="NB-ARC"/>
</dbReference>
<dbReference type="Pfam" id="PF18052">
    <property type="entry name" value="Rx_N"/>
    <property type="match status" value="1"/>
</dbReference>
<comment type="caution">
    <text evidence="9">The sequence shown here is derived from an EMBL/GenBank/DDBJ whole genome shotgun (WGS) entry which is preliminary data.</text>
</comment>
<dbReference type="SUPFAM" id="SSF52540">
    <property type="entry name" value="P-loop containing nucleoside triphosphate hydrolases"/>
    <property type="match status" value="1"/>
</dbReference>
<evidence type="ECO:0000256" key="4">
    <source>
        <dbReference type="ARBA" id="ARBA00022741"/>
    </source>
</evidence>
<accession>A0A3L6TI98</accession>
<dbReference type="Gene3D" id="1.20.5.4130">
    <property type="match status" value="1"/>
</dbReference>
<feature type="domain" description="Disease resistance N-terminal" evidence="8">
    <location>
        <begin position="96"/>
        <end position="170"/>
    </location>
</feature>
<evidence type="ECO:0000313" key="10">
    <source>
        <dbReference type="Proteomes" id="UP000275267"/>
    </source>
</evidence>
<evidence type="ECO:0000256" key="5">
    <source>
        <dbReference type="ARBA" id="ARBA00022821"/>
    </source>
</evidence>
<keyword evidence="5" id="KW-0611">Plant defense</keyword>
<evidence type="ECO:0000259" key="7">
    <source>
        <dbReference type="Pfam" id="PF00931"/>
    </source>
</evidence>
<reference evidence="10" key="1">
    <citation type="journal article" date="2019" name="Nat. Commun.">
        <title>The genome of broomcorn millet.</title>
        <authorList>
            <person name="Zou C."/>
            <person name="Miki D."/>
            <person name="Li D."/>
            <person name="Tang Q."/>
            <person name="Xiao L."/>
            <person name="Rajput S."/>
            <person name="Deng P."/>
            <person name="Jia W."/>
            <person name="Huang R."/>
            <person name="Zhang M."/>
            <person name="Sun Y."/>
            <person name="Hu J."/>
            <person name="Fu X."/>
            <person name="Schnable P.S."/>
            <person name="Li F."/>
            <person name="Zhang H."/>
            <person name="Feng B."/>
            <person name="Zhu X."/>
            <person name="Liu R."/>
            <person name="Schnable J.C."/>
            <person name="Zhu J.-K."/>
            <person name="Zhang H."/>
        </authorList>
    </citation>
    <scope>NUCLEOTIDE SEQUENCE [LARGE SCALE GENOMIC DNA]</scope>
</reference>
<dbReference type="CDD" id="cd14798">
    <property type="entry name" value="RX-CC_like"/>
    <property type="match status" value="1"/>
</dbReference>
<dbReference type="EMBL" id="PQIB02000001">
    <property type="protein sequence ID" value="RLN38838.1"/>
    <property type="molecule type" value="Genomic_DNA"/>
</dbReference>